<dbReference type="PANTHER" id="PTHR33332">
    <property type="entry name" value="REVERSE TRANSCRIPTASE DOMAIN-CONTAINING PROTEIN"/>
    <property type="match status" value="1"/>
</dbReference>
<organism evidence="1 2">
    <name type="scientific">Mycteria americana</name>
    <name type="common">Wood stork</name>
    <dbReference type="NCBI Taxonomy" id="33587"/>
    <lineage>
        <taxon>Eukaryota</taxon>
        <taxon>Metazoa</taxon>
        <taxon>Chordata</taxon>
        <taxon>Craniata</taxon>
        <taxon>Vertebrata</taxon>
        <taxon>Euteleostomi</taxon>
        <taxon>Archelosauria</taxon>
        <taxon>Archosauria</taxon>
        <taxon>Dinosauria</taxon>
        <taxon>Saurischia</taxon>
        <taxon>Theropoda</taxon>
        <taxon>Coelurosauria</taxon>
        <taxon>Aves</taxon>
        <taxon>Neognathae</taxon>
        <taxon>Neoaves</taxon>
        <taxon>Aequornithes</taxon>
        <taxon>Ciconiiformes</taxon>
        <taxon>Ciconiidae</taxon>
        <taxon>Mycteria</taxon>
    </lineage>
</organism>
<dbReference type="AlphaFoldDB" id="A0AAN7MY64"/>
<gene>
    <name evidence="1" type="ORF">QYF61_011450</name>
</gene>
<dbReference type="EMBL" id="JAUNZN010000007">
    <property type="protein sequence ID" value="KAK4818353.1"/>
    <property type="molecule type" value="Genomic_DNA"/>
</dbReference>
<protein>
    <submittedName>
        <fullName evidence="1">Uncharacterized protein</fullName>
    </submittedName>
</protein>
<evidence type="ECO:0000313" key="2">
    <source>
        <dbReference type="Proteomes" id="UP001333110"/>
    </source>
</evidence>
<evidence type="ECO:0000313" key="1">
    <source>
        <dbReference type="EMBL" id="KAK4818353.1"/>
    </source>
</evidence>
<keyword evidence="2" id="KW-1185">Reference proteome</keyword>
<accession>A0AAN7MY64</accession>
<proteinExistence type="predicted"/>
<dbReference type="Proteomes" id="UP001333110">
    <property type="component" value="Unassembled WGS sequence"/>
</dbReference>
<comment type="caution">
    <text evidence="1">The sequence shown here is derived from an EMBL/GenBank/DDBJ whole genome shotgun (WGS) entry which is preliminary data.</text>
</comment>
<name>A0AAN7MY64_MYCAM</name>
<sequence length="92" mass="10485">MRERDGIFSEMQRLQELQSPTAVKPAESVLRTREGVLVDSKLNMSQQRSLAAKEANRILGCLRRSDSSRLREVILPLCSALVRPHLEYCAQF</sequence>
<reference evidence="1 2" key="1">
    <citation type="journal article" date="2023" name="J. Hered.">
        <title>Chromosome-level genome of the wood stork (Mycteria americana) provides insight into avian chromosome evolution.</title>
        <authorList>
            <person name="Flamio R. Jr."/>
            <person name="Ramstad K.M."/>
        </authorList>
    </citation>
    <scope>NUCLEOTIDE SEQUENCE [LARGE SCALE GENOMIC DNA]</scope>
    <source>
        <strain evidence="1">JAX WOST 10</strain>
    </source>
</reference>